<dbReference type="Proteomes" id="UP000018766">
    <property type="component" value="Unassembled WGS sequence"/>
</dbReference>
<dbReference type="AlphaFoldDB" id="V8G9N2"/>
<evidence type="ECO:0000313" key="2">
    <source>
        <dbReference type="Proteomes" id="UP000018766"/>
    </source>
</evidence>
<sequence length="154" mass="17325">MKFHLENVGKITSADIELKPLTIFIGQNGTGKTYAASAIWSIVRYIKTQPVNALLSKSTYTHYKNIVDTVLQNWKDFNKTSFTLDAKDLEALAQDIQKTLLSNGSALLTNTFSADFFQHAILQFDIPTYQSFNVTLSLKPSTPLNDTYHEDKKS</sequence>
<accession>V8G9N2</accession>
<keyword evidence="2" id="KW-1185">Reference proteome</keyword>
<protein>
    <submittedName>
        <fullName evidence="1">Uncharacterized protein</fullName>
    </submittedName>
</protein>
<dbReference type="RefSeq" id="WP_023949812.1">
    <property type="nucleotide sequence ID" value="NZ_AYSV01000043.1"/>
</dbReference>
<proteinExistence type="predicted"/>
<name>V8G9N2_9BURK</name>
<comment type="caution">
    <text evidence="1">The sequence shown here is derived from an EMBL/GenBank/DDBJ whole genome shotgun (WGS) entry which is preliminary data.</text>
</comment>
<dbReference type="OrthoDB" id="9784297at2"/>
<reference evidence="1 2" key="1">
    <citation type="submission" date="2013-11" db="EMBL/GenBank/DDBJ databases">
        <title>Genomic analysis of Pelistega sp. HM-7.</title>
        <authorList>
            <person name="Kumbhare S.V."/>
            <person name="Shetty S.A."/>
            <person name="Sharma O."/>
            <person name="Dhotre D.P."/>
        </authorList>
    </citation>
    <scope>NUCLEOTIDE SEQUENCE [LARGE SCALE GENOMIC DNA]</scope>
    <source>
        <strain evidence="1 2">HM-7</strain>
    </source>
</reference>
<gene>
    <name evidence="1" type="ORF">V757_03080</name>
</gene>
<organism evidence="1 2">
    <name type="scientific">Pelistega indica</name>
    <dbReference type="NCBI Taxonomy" id="1414851"/>
    <lineage>
        <taxon>Bacteria</taxon>
        <taxon>Pseudomonadati</taxon>
        <taxon>Pseudomonadota</taxon>
        <taxon>Betaproteobacteria</taxon>
        <taxon>Burkholderiales</taxon>
        <taxon>Alcaligenaceae</taxon>
        <taxon>Pelistega</taxon>
    </lineage>
</organism>
<evidence type="ECO:0000313" key="1">
    <source>
        <dbReference type="EMBL" id="ETD72648.1"/>
    </source>
</evidence>
<dbReference type="EMBL" id="AYSV01000043">
    <property type="protein sequence ID" value="ETD72648.1"/>
    <property type="molecule type" value="Genomic_DNA"/>
</dbReference>